<dbReference type="PATRIC" id="fig|1265738.3.peg.2861"/>
<feature type="transmembrane region" description="Helical" evidence="1">
    <location>
        <begin position="12"/>
        <end position="31"/>
    </location>
</feature>
<name>M5S203_9BACT</name>
<keyword evidence="1" id="KW-0472">Membrane</keyword>
<evidence type="ECO:0000256" key="1">
    <source>
        <dbReference type="SAM" id="Phobius"/>
    </source>
</evidence>
<dbReference type="Proteomes" id="UP000011991">
    <property type="component" value="Unassembled WGS sequence"/>
</dbReference>
<comment type="caution">
    <text evidence="2">The sequence shown here is derived from an EMBL/GenBank/DDBJ whole genome shotgun (WGS) entry which is preliminary data.</text>
</comment>
<sequence>MILYLCGQTLNLVLTLAMAYLMFGLLFRDTIEAMLAK</sequence>
<protein>
    <submittedName>
        <fullName evidence="2">Uncharacterized protein</fullName>
    </submittedName>
</protein>
<organism evidence="2 3">
    <name type="scientific">Rhodopirellula maiorica SM1</name>
    <dbReference type="NCBI Taxonomy" id="1265738"/>
    <lineage>
        <taxon>Bacteria</taxon>
        <taxon>Pseudomonadati</taxon>
        <taxon>Planctomycetota</taxon>
        <taxon>Planctomycetia</taxon>
        <taxon>Pirellulales</taxon>
        <taxon>Pirellulaceae</taxon>
        <taxon>Novipirellula</taxon>
    </lineage>
</organism>
<reference evidence="2 3" key="1">
    <citation type="journal article" date="2013" name="Mar. Genomics">
        <title>Expression of sulfatases in Rhodopirellula baltica and the diversity of sulfatases in the genus Rhodopirellula.</title>
        <authorList>
            <person name="Wegner C.E."/>
            <person name="Richter-Heitmann T."/>
            <person name="Klindworth A."/>
            <person name="Klockow C."/>
            <person name="Richter M."/>
            <person name="Achstetter T."/>
            <person name="Glockner F.O."/>
            <person name="Harder J."/>
        </authorList>
    </citation>
    <scope>NUCLEOTIDE SEQUENCE [LARGE SCALE GENOMIC DNA]</scope>
    <source>
        <strain evidence="2 3">SM1</strain>
    </source>
</reference>
<dbReference type="EMBL" id="ANOG01000408">
    <property type="protein sequence ID" value="EMI20204.1"/>
    <property type="molecule type" value="Genomic_DNA"/>
</dbReference>
<keyword evidence="1" id="KW-0812">Transmembrane</keyword>
<gene>
    <name evidence="2" type="ORF">RMSM_02858</name>
</gene>
<evidence type="ECO:0000313" key="2">
    <source>
        <dbReference type="EMBL" id="EMI20204.1"/>
    </source>
</evidence>
<evidence type="ECO:0000313" key="3">
    <source>
        <dbReference type="Proteomes" id="UP000011991"/>
    </source>
</evidence>
<keyword evidence="1" id="KW-1133">Transmembrane helix</keyword>
<proteinExistence type="predicted"/>
<accession>M5S203</accession>
<dbReference type="AlphaFoldDB" id="M5S203"/>
<keyword evidence="3" id="KW-1185">Reference proteome</keyword>